<dbReference type="PANTHER" id="PTHR42834">
    <property type="entry name" value="ENDONUCLEASE/EXONUCLEASE/PHOSPHATASE FAMILY PROTEIN (AFU_ORTHOLOGUE AFUA_3G09210)"/>
    <property type="match status" value="1"/>
</dbReference>
<evidence type="ECO:0000256" key="1">
    <source>
        <dbReference type="SAM" id="MobiDB-lite"/>
    </source>
</evidence>
<evidence type="ECO:0000313" key="4">
    <source>
        <dbReference type="EMBL" id="UOE35558.1"/>
    </source>
</evidence>
<feature type="chain" id="PRO_5046367940" evidence="2">
    <location>
        <begin position="25"/>
        <end position="693"/>
    </location>
</feature>
<dbReference type="Proteomes" id="UP000831390">
    <property type="component" value="Chromosome"/>
</dbReference>
<organism evidence="4 5">
    <name type="scientific">Hymenobacter monticola</name>
    <dbReference type="NCBI Taxonomy" id="1705399"/>
    <lineage>
        <taxon>Bacteria</taxon>
        <taxon>Pseudomonadati</taxon>
        <taxon>Bacteroidota</taxon>
        <taxon>Cytophagia</taxon>
        <taxon>Cytophagales</taxon>
        <taxon>Hymenobacteraceae</taxon>
        <taxon>Hymenobacter</taxon>
    </lineage>
</organism>
<reference evidence="4 5" key="1">
    <citation type="submission" date="2022-03" db="EMBL/GenBank/DDBJ databases">
        <title>Hymenobactersp. isolated from the air.</title>
        <authorList>
            <person name="Won M."/>
            <person name="Kwon S.-W."/>
        </authorList>
    </citation>
    <scope>NUCLEOTIDE SEQUENCE [LARGE SCALE GENOMIC DNA]</scope>
    <source>
        <strain evidence="4 5">KACC 22596</strain>
    </source>
</reference>
<sequence length="693" mass="72139">MTKVFARSFLLGFGTLLAAATVQAQTVTPIGTIQTSGALATPGTYTIEAVVTGVYPGLSPAGFYVQNDAAGADGNPATSDALYVVQTNPSVAVGSKLRVTGTVQETASTPSNGQAVLTSPSITLLAASSPLPAFTQLDNATFSSLDAERYEGMRVQFSAPVTVSDLSTLKSRGELDISVRGLVYQPTQMVDPNDDPASGTSSTGTSNVPAVNAYQVANVAKSLLLDDGRAAVNPQPTPYLDATLGTVRVGSTIASLRGIMGYGSSAWRIQPLAGADAPQVITVRPPVPTFSNIDVKLASMNVLNFFNGDGAGGGFPTSRGAATLADFQRQRSKILAALTQMNADVLGLMEIENDGTRPISAIQDLVDGLNQALGAGTYAFIDDGGLYTQPNNSDLIRCAILYKPAAVTPYGNFLLSTVTGVFERPPIAQLFTTNRSTAARDTFAIVVNHFKSKASGSGLNADQGDGQGGSNLRRKGQATALVQFINNVVKPAGTRYVVSVGDYNANYEEDPMDILRAAGFVLGSPATSASYLFNGLSGALDHAVLTPNLVGHAAVEKWHLNAAEPEFLEYDVAGAATDITSPFRSSDHDPVLVGLNFRSTVTAATASKAATARLQIFPNPAPGAFNIRIANPDARPLTLEVLSALGQPVLALRGTAAEVQAELAQRTAALAPGAYLVRLRGEGLSEVQRVVKE</sequence>
<keyword evidence="4" id="KW-0255">Endonuclease</keyword>
<feature type="domain" description="Endonuclease/exonuclease/phosphatase" evidence="3">
    <location>
        <begin position="301"/>
        <end position="588"/>
    </location>
</feature>
<evidence type="ECO:0000256" key="2">
    <source>
        <dbReference type="SAM" id="SignalP"/>
    </source>
</evidence>
<dbReference type="Gene3D" id="3.60.10.10">
    <property type="entry name" value="Endonuclease/exonuclease/phosphatase"/>
    <property type="match status" value="1"/>
</dbReference>
<dbReference type="Pfam" id="PF03372">
    <property type="entry name" value="Exo_endo_phos"/>
    <property type="match status" value="1"/>
</dbReference>
<feature type="compositionally biased region" description="Polar residues" evidence="1">
    <location>
        <begin position="198"/>
        <end position="207"/>
    </location>
</feature>
<dbReference type="NCBIfam" id="NF033681">
    <property type="entry name" value="ExeM_NucH_DNase"/>
    <property type="match status" value="1"/>
</dbReference>
<accession>A0ABY4B8R0</accession>
<dbReference type="CDD" id="cd04486">
    <property type="entry name" value="YhcR_OBF_like"/>
    <property type="match status" value="1"/>
</dbReference>
<keyword evidence="5" id="KW-1185">Reference proteome</keyword>
<feature type="signal peptide" evidence="2">
    <location>
        <begin position="1"/>
        <end position="24"/>
    </location>
</feature>
<dbReference type="EMBL" id="CP094534">
    <property type="protein sequence ID" value="UOE35558.1"/>
    <property type="molecule type" value="Genomic_DNA"/>
</dbReference>
<dbReference type="InterPro" id="IPR036691">
    <property type="entry name" value="Endo/exonu/phosph_ase_sf"/>
</dbReference>
<dbReference type="PANTHER" id="PTHR42834:SF1">
    <property type="entry name" value="ENDONUCLEASE_EXONUCLEASE_PHOSPHATASE FAMILY PROTEIN (AFU_ORTHOLOGUE AFUA_3G09210)"/>
    <property type="match status" value="1"/>
</dbReference>
<dbReference type="CDD" id="cd10283">
    <property type="entry name" value="MnuA_DNase1-like"/>
    <property type="match status" value="1"/>
</dbReference>
<gene>
    <name evidence="4" type="ORF">MTP16_07870</name>
</gene>
<evidence type="ECO:0000313" key="5">
    <source>
        <dbReference type="Proteomes" id="UP000831390"/>
    </source>
</evidence>
<feature type="region of interest" description="Disordered" evidence="1">
    <location>
        <begin position="187"/>
        <end position="207"/>
    </location>
</feature>
<dbReference type="InterPro" id="IPR047971">
    <property type="entry name" value="ExeM-like"/>
</dbReference>
<dbReference type="NCBIfam" id="TIGR04183">
    <property type="entry name" value="Por_Secre_tail"/>
    <property type="match status" value="1"/>
</dbReference>
<proteinExistence type="predicted"/>
<dbReference type="InterPro" id="IPR026444">
    <property type="entry name" value="Secre_tail"/>
</dbReference>
<name>A0ABY4B8R0_9BACT</name>
<keyword evidence="4" id="KW-0378">Hydrolase</keyword>
<protein>
    <submittedName>
        <fullName evidence="4">ExeM/NucH family extracellular endonuclease</fullName>
    </submittedName>
</protein>
<evidence type="ECO:0000259" key="3">
    <source>
        <dbReference type="Pfam" id="PF03372"/>
    </source>
</evidence>
<dbReference type="InterPro" id="IPR005135">
    <property type="entry name" value="Endo/exonuclease/phosphatase"/>
</dbReference>
<dbReference type="SUPFAM" id="SSF56219">
    <property type="entry name" value="DNase I-like"/>
    <property type="match status" value="1"/>
</dbReference>
<keyword evidence="4" id="KW-0540">Nuclease</keyword>
<dbReference type="GO" id="GO:0004519">
    <property type="term" value="F:endonuclease activity"/>
    <property type="evidence" value="ECO:0007669"/>
    <property type="project" value="UniProtKB-KW"/>
</dbReference>
<keyword evidence="2" id="KW-0732">Signal</keyword>
<dbReference type="RefSeq" id="WP_243517816.1">
    <property type="nucleotide sequence ID" value="NZ_CP094534.1"/>
</dbReference>